<evidence type="ECO:0000256" key="1">
    <source>
        <dbReference type="ARBA" id="ARBA00001933"/>
    </source>
</evidence>
<gene>
    <name evidence="9" type="ORF">CYMTET_45120</name>
</gene>
<evidence type="ECO:0000313" key="10">
    <source>
        <dbReference type="Proteomes" id="UP001190700"/>
    </source>
</evidence>
<keyword evidence="3" id="KW-0032">Aminotransferase</keyword>
<dbReference type="Gene3D" id="3.40.640.10">
    <property type="entry name" value="Type I PLP-dependent aspartate aminotransferase-like (Major domain)"/>
    <property type="match status" value="1"/>
</dbReference>
<evidence type="ECO:0000256" key="5">
    <source>
        <dbReference type="ARBA" id="ARBA00022898"/>
    </source>
</evidence>
<dbReference type="PANTHER" id="PTHR45744:SF2">
    <property type="entry name" value="TYROSINE AMINOTRANSFERASE"/>
    <property type="match status" value="1"/>
</dbReference>
<evidence type="ECO:0000259" key="8">
    <source>
        <dbReference type="Pfam" id="PF00155"/>
    </source>
</evidence>
<protein>
    <recommendedName>
        <fullName evidence="8">Aminotransferase class I/classII large domain-containing protein</fullName>
    </recommendedName>
</protein>
<evidence type="ECO:0000256" key="6">
    <source>
        <dbReference type="PIRNR" id="PIRNR000517"/>
    </source>
</evidence>
<proteinExistence type="inferred from homology"/>
<comment type="similarity">
    <text evidence="2 6">Belongs to the class-I pyridoxal-phosphate-dependent aminotransferase family.</text>
</comment>
<dbReference type="PRINTS" id="PR00753">
    <property type="entry name" value="ACCSYNTHASE"/>
</dbReference>
<dbReference type="GO" id="GO:0030170">
    <property type="term" value="F:pyridoxal phosphate binding"/>
    <property type="evidence" value="ECO:0007669"/>
    <property type="project" value="InterPro"/>
</dbReference>
<dbReference type="PANTHER" id="PTHR45744">
    <property type="entry name" value="TYROSINE AMINOTRANSFERASE"/>
    <property type="match status" value="1"/>
</dbReference>
<dbReference type="InterPro" id="IPR005958">
    <property type="entry name" value="TyrNic_aminoTrfase"/>
</dbReference>
<dbReference type="Proteomes" id="UP001190700">
    <property type="component" value="Unassembled WGS sequence"/>
</dbReference>
<dbReference type="Pfam" id="PF00155">
    <property type="entry name" value="Aminotran_1_2"/>
    <property type="match status" value="1"/>
</dbReference>
<organism evidence="9 10">
    <name type="scientific">Cymbomonas tetramitiformis</name>
    <dbReference type="NCBI Taxonomy" id="36881"/>
    <lineage>
        <taxon>Eukaryota</taxon>
        <taxon>Viridiplantae</taxon>
        <taxon>Chlorophyta</taxon>
        <taxon>Pyramimonadophyceae</taxon>
        <taxon>Pyramimonadales</taxon>
        <taxon>Pyramimonadaceae</taxon>
        <taxon>Cymbomonas</taxon>
    </lineage>
</organism>
<dbReference type="Gene3D" id="3.90.1150.10">
    <property type="entry name" value="Aspartate Aminotransferase, domain 1"/>
    <property type="match status" value="1"/>
</dbReference>
<evidence type="ECO:0000256" key="7">
    <source>
        <dbReference type="PIRSR" id="PIRSR000517-1"/>
    </source>
</evidence>
<dbReference type="SUPFAM" id="SSF53383">
    <property type="entry name" value="PLP-dependent transferases"/>
    <property type="match status" value="1"/>
</dbReference>
<dbReference type="CDD" id="cd00609">
    <property type="entry name" value="AAT_like"/>
    <property type="match status" value="1"/>
</dbReference>
<dbReference type="GO" id="GO:0004838">
    <property type="term" value="F:L-tyrosine-2-oxoglutarate transaminase activity"/>
    <property type="evidence" value="ECO:0007669"/>
    <property type="project" value="TreeGrafter"/>
</dbReference>
<keyword evidence="10" id="KW-1185">Reference proteome</keyword>
<evidence type="ECO:0000256" key="4">
    <source>
        <dbReference type="ARBA" id="ARBA00022679"/>
    </source>
</evidence>
<dbReference type="InterPro" id="IPR015421">
    <property type="entry name" value="PyrdxlP-dep_Trfase_major"/>
</dbReference>
<keyword evidence="5 6" id="KW-0663">Pyridoxal phosphate</keyword>
<dbReference type="EMBL" id="LGRX02030771">
    <property type="protein sequence ID" value="KAK3245313.1"/>
    <property type="molecule type" value="Genomic_DNA"/>
</dbReference>
<reference evidence="9 10" key="1">
    <citation type="journal article" date="2015" name="Genome Biol. Evol.">
        <title>Comparative Genomics of a Bacterivorous Green Alga Reveals Evolutionary Causalities and Consequences of Phago-Mixotrophic Mode of Nutrition.</title>
        <authorList>
            <person name="Burns J.A."/>
            <person name="Paasch A."/>
            <person name="Narechania A."/>
            <person name="Kim E."/>
        </authorList>
    </citation>
    <scope>NUCLEOTIDE SEQUENCE [LARGE SCALE GENOMIC DNA]</scope>
    <source>
        <strain evidence="9 10">PLY_AMNH</strain>
    </source>
</reference>
<accession>A0AAE0C034</accession>
<feature type="domain" description="Aminotransferase class I/classII large" evidence="8">
    <location>
        <begin position="36"/>
        <end position="401"/>
    </location>
</feature>
<comment type="caution">
    <text evidence="9">The sequence shown here is derived from an EMBL/GenBank/DDBJ whole genome shotgun (WGS) entry which is preliminary data.</text>
</comment>
<dbReference type="InterPro" id="IPR004839">
    <property type="entry name" value="Aminotransferase_I/II_large"/>
</dbReference>
<evidence type="ECO:0000313" key="9">
    <source>
        <dbReference type="EMBL" id="KAK3245313.1"/>
    </source>
</evidence>
<evidence type="ECO:0000256" key="2">
    <source>
        <dbReference type="ARBA" id="ARBA00007441"/>
    </source>
</evidence>
<dbReference type="InterPro" id="IPR015422">
    <property type="entry name" value="PyrdxlP-dep_Trfase_small"/>
</dbReference>
<evidence type="ECO:0000256" key="3">
    <source>
        <dbReference type="ARBA" id="ARBA00022576"/>
    </source>
</evidence>
<sequence length="439" mass="48045">MGGKRAWNIEVPKNAVEVKNPIRALVEKIGAPNPEKKVITLAQGDPTVFGYLPAPEAAVEAVVAATTSGRQNGYGHSCGSAECRSAVAEAHSPPGHRVTADDVFLTAGCSQGLEHAIGLLGTKGKNLLLPSPGFPLYETICEYYGIEPRFYQLRAEKDWSVDFDALRSLVDDHTVGILICNPSNPTGSNFSKQELESYISFAEENCLPIIADEVYEGMVFPGEKFYSMAELSERVPIISVGAISKRFLVPGWRLGWVILHDRNDILQAADFSHGMKGQHMIRLGPCSLIQAAVPEMLKKVDDSWLAGVMSKLEASAEVCIRRTEGIPGLFIAARPKGAMYVMIGVDFAHFPGVSDASEFAQKLFKGQSVMVLPGELFRAEGMFRLCFAGPPEVMEEAFDRIAEHCEEIGEQRSPSDRICTPQHQTMPNKRMKRVNSFVA</sequence>
<dbReference type="AlphaFoldDB" id="A0AAE0C034"/>
<dbReference type="PIRSF" id="PIRSF000517">
    <property type="entry name" value="Tyr_transaminase"/>
    <property type="match status" value="1"/>
</dbReference>
<name>A0AAE0C034_9CHLO</name>
<dbReference type="InterPro" id="IPR015424">
    <property type="entry name" value="PyrdxlP-dep_Trfase"/>
</dbReference>
<feature type="modified residue" description="N6-(pyridoxal phosphate)lysine" evidence="7">
    <location>
        <position position="245"/>
    </location>
</feature>
<dbReference type="NCBIfam" id="TIGR01265">
    <property type="entry name" value="tyr_nico_aTase"/>
    <property type="match status" value="1"/>
</dbReference>
<comment type="cofactor">
    <cofactor evidence="1 6 7">
        <name>pyridoxal 5'-phosphate</name>
        <dbReference type="ChEBI" id="CHEBI:597326"/>
    </cofactor>
</comment>
<keyword evidence="4" id="KW-0808">Transferase</keyword>
<dbReference type="GO" id="GO:0006572">
    <property type="term" value="P:L-tyrosine catabolic process"/>
    <property type="evidence" value="ECO:0007669"/>
    <property type="project" value="TreeGrafter"/>
</dbReference>